<evidence type="ECO:0000313" key="3">
    <source>
        <dbReference type="Proteomes" id="UP001515660"/>
    </source>
</evidence>
<organism evidence="2 3">
    <name type="scientific">Rhodobacter calidifons</name>
    <dbReference type="NCBI Taxonomy" id="2715277"/>
    <lineage>
        <taxon>Bacteria</taxon>
        <taxon>Pseudomonadati</taxon>
        <taxon>Pseudomonadota</taxon>
        <taxon>Alphaproteobacteria</taxon>
        <taxon>Rhodobacterales</taxon>
        <taxon>Rhodobacter group</taxon>
        <taxon>Rhodobacter</taxon>
    </lineage>
</organism>
<gene>
    <name evidence="2" type="ORF">G8O29_17285</name>
</gene>
<comment type="caution">
    <text evidence="2">The sequence shown here is derived from an EMBL/GenBank/DDBJ whole genome shotgun (WGS) entry which is preliminary data.</text>
</comment>
<feature type="domain" description="N-acetyltransferase" evidence="1">
    <location>
        <begin position="1"/>
        <end position="84"/>
    </location>
</feature>
<dbReference type="EMBL" id="JAANHS010000025">
    <property type="protein sequence ID" value="NHB78465.1"/>
    <property type="molecule type" value="Genomic_DNA"/>
</dbReference>
<protein>
    <submittedName>
        <fullName evidence="2">GNAT family N-acetyltransferase</fullName>
    </submittedName>
</protein>
<accession>A0ABX0GCB7</accession>
<dbReference type="Gene3D" id="3.40.630.30">
    <property type="match status" value="1"/>
</dbReference>
<dbReference type="SUPFAM" id="SSF55729">
    <property type="entry name" value="Acyl-CoA N-acyltransferases (Nat)"/>
    <property type="match status" value="1"/>
</dbReference>
<evidence type="ECO:0000313" key="2">
    <source>
        <dbReference type="EMBL" id="NHB78465.1"/>
    </source>
</evidence>
<keyword evidence="3" id="KW-1185">Reference proteome</keyword>
<evidence type="ECO:0000259" key="1">
    <source>
        <dbReference type="PROSITE" id="PS51186"/>
    </source>
</evidence>
<reference evidence="2 3" key="1">
    <citation type="journal article" date="2022" name="Microorganisms">
        <title>Genome Sequence and Characterization of a Xanthorhodopsin-Containing, Aerobic Anoxygenic Phototrophic Rhodobacter Species, Isolated from Mesophilic Conditions at Yellowstone National Park.</title>
        <authorList>
            <person name="Kyndt J.A."/>
            <person name="Robertson S."/>
            <person name="Shoffstall I.B."/>
            <person name="Ramaley R.F."/>
            <person name="Meyer T.E."/>
        </authorList>
    </citation>
    <scope>NUCLEOTIDE SEQUENCE [LARGE SCALE GENOMIC DNA]</scope>
    <source>
        <strain evidence="2 3">M37P</strain>
    </source>
</reference>
<dbReference type="PROSITE" id="PS51186">
    <property type="entry name" value="GNAT"/>
    <property type="match status" value="1"/>
</dbReference>
<dbReference type="InterPro" id="IPR016181">
    <property type="entry name" value="Acyl_CoA_acyltransferase"/>
</dbReference>
<proteinExistence type="predicted"/>
<sequence>MGQAMGAEGYSFFTGVHAAWRGRGLGRALKLRLIAAARRDGARALQTTNLDGNLPALRLNTALGFRPTPGSIELRKRLVPPGRH</sequence>
<name>A0ABX0GCB7_9RHOB</name>
<dbReference type="Proteomes" id="UP001515660">
    <property type="component" value="Unassembled WGS sequence"/>
</dbReference>
<dbReference type="Pfam" id="PF00583">
    <property type="entry name" value="Acetyltransf_1"/>
    <property type="match status" value="1"/>
</dbReference>
<dbReference type="InterPro" id="IPR000182">
    <property type="entry name" value="GNAT_dom"/>
</dbReference>